<name>A0A8J6FPG6_ELECQ</name>
<dbReference type="Proteomes" id="UP000770717">
    <property type="component" value="Unassembled WGS sequence"/>
</dbReference>
<evidence type="ECO:0000256" key="2">
    <source>
        <dbReference type="ARBA" id="ARBA00022692"/>
    </source>
</evidence>
<dbReference type="InterPro" id="IPR050578">
    <property type="entry name" value="MARVEL-CKLF_proteins"/>
</dbReference>
<evidence type="ECO:0000256" key="8">
    <source>
        <dbReference type="PROSITE-ProRule" id="PRU00581"/>
    </source>
</evidence>
<protein>
    <recommendedName>
        <fullName evidence="7">Myelin and lymphocyte protein</fullName>
    </recommendedName>
</protein>
<dbReference type="PROSITE" id="PS51225">
    <property type="entry name" value="MARVEL"/>
    <property type="match status" value="1"/>
</dbReference>
<feature type="transmembrane region" description="Helical" evidence="9">
    <location>
        <begin position="100"/>
        <end position="119"/>
    </location>
</feature>
<proteinExistence type="inferred from homology"/>
<dbReference type="Pfam" id="PF01284">
    <property type="entry name" value="MARVEL"/>
    <property type="match status" value="1"/>
</dbReference>
<evidence type="ECO:0000256" key="3">
    <source>
        <dbReference type="ARBA" id="ARBA00022989"/>
    </source>
</evidence>
<sequence>MYVLVLQDIEKGDVENHIPFSLPKGREVFSTFPDILFLPEILFGIIMWSILCATPFALTLYIHGFVLAVCCFCFLGTLAIMVVYTVGAHKNSNVWTHLDVYYHFIAAALYISAGSINAIGTQILKYQNSQYNELNQTATVLAFYIAILYAVHAVFSLKRKVQEWPSVVRFQREQ</sequence>
<dbReference type="PANTHER" id="PTHR22776">
    <property type="entry name" value="MARVEL-CONTAINING POTENTIAL LIPID RAFT-ASSOCIATED PROTEIN"/>
    <property type="match status" value="1"/>
</dbReference>
<dbReference type="InterPro" id="IPR008253">
    <property type="entry name" value="Marvel"/>
</dbReference>
<dbReference type="GO" id="GO:0016020">
    <property type="term" value="C:membrane"/>
    <property type="evidence" value="ECO:0007669"/>
    <property type="project" value="UniProtKB-SubCell"/>
</dbReference>
<comment type="similarity">
    <text evidence="6">Belongs to the MAL family.</text>
</comment>
<organism evidence="11 12">
    <name type="scientific">Eleutherodactylus coqui</name>
    <name type="common">Puerto Rican coqui</name>
    <dbReference type="NCBI Taxonomy" id="57060"/>
    <lineage>
        <taxon>Eukaryota</taxon>
        <taxon>Metazoa</taxon>
        <taxon>Chordata</taxon>
        <taxon>Craniata</taxon>
        <taxon>Vertebrata</taxon>
        <taxon>Euteleostomi</taxon>
        <taxon>Amphibia</taxon>
        <taxon>Batrachia</taxon>
        <taxon>Anura</taxon>
        <taxon>Neobatrachia</taxon>
        <taxon>Hyloidea</taxon>
        <taxon>Eleutherodactylidae</taxon>
        <taxon>Eleutherodactylinae</taxon>
        <taxon>Eleutherodactylus</taxon>
        <taxon>Eleutherodactylus</taxon>
    </lineage>
</organism>
<dbReference type="OrthoDB" id="9940869at2759"/>
<keyword evidence="5" id="KW-0449">Lipoprotein</keyword>
<dbReference type="GO" id="GO:0042552">
    <property type="term" value="P:myelination"/>
    <property type="evidence" value="ECO:0007669"/>
    <property type="project" value="TreeGrafter"/>
</dbReference>
<evidence type="ECO:0000256" key="5">
    <source>
        <dbReference type="ARBA" id="ARBA00023288"/>
    </source>
</evidence>
<evidence type="ECO:0000256" key="7">
    <source>
        <dbReference type="ARBA" id="ARBA00039981"/>
    </source>
</evidence>
<dbReference type="GO" id="GO:0019911">
    <property type="term" value="F:structural constituent of myelin sheath"/>
    <property type="evidence" value="ECO:0007669"/>
    <property type="project" value="TreeGrafter"/>
</dbReference>
<dbReference type="PANTHER" id="PTHR22776:SF12">
    <property type="entry name" value="MYELIN AND LYMPHOCYTE PROTEIN"/>
    <property type="match status" value="1"/>
</dbReference>
<keyword evidence="3 9" id="KW-1133">Transmembrane helix</keyword>
<keyword evidence="12" id="KW-1185">Reference proteome</keyword>
<evidence type="ECO:0000313" key="12">
    <source>
        <dbReference type="Proteomes" id="UP000770717"/>
    </source>
</evidence>
<reference evidence="11" key="1">
    <citation type="thesis" date="2020" institute="ProQuest LLC" country="789 East Eisenhower Parkway, Ann Arbor, MI, USA">
        <title>Comparative Genomics and Chromosome Evolution.</title>
        <authorList>
            <person name="Mudd A.B."/>
        </authorList>
    </citation>
    <scope>NUCLEOTIDE SEQUENCE</scope>
    <source>
        <strain evidence="11">HN-11 Male</strain>
        <tissue evidence="11">Kidney and liver</tissue>
    </source>
</reference>
<evidence type="ECO:0000256" key="4">
    <source>
        <dbReference type="ARBA" id="ARBA00023136"/>
    </source>
</evidence>
<feature type="transmembrane region" description="Helical" evidence="9">
    <location>
        <begin position="65"/>
        <end position="88"/>
    </location>
</feature>
<keyword evidence="2 8" id="KW-0812">Transmembrane</keyword>
<evidence type="ECO:0000256" key="1">
    <source>
        <dbReference type="ARBA" id="ARBA00004141"/>
    </source>
</evidence>
<dbReference type="InterPro" id="IPR013295">
    <property type="entry name" value="MAL"/>
</dbReference>
<feature type="transmembrane region" description="Helical" evidence="9">
    <location>
        <begin position="35"/>
        <end position="58"/>
    </location>
</feature>
<evidence type="ECO:0000259" key="10">
    <source>
        <dbReference type="PROSITE" id="PS51225"/>
    </source>
</evidence>
<evidence type="ECO:0000313" key="11">
    <source>
        <dbReference type="EMBL" id="KAG9491086.1"/>
    </source>
</evidence>
<evidence type="ECO:0000256" key="9">
    <source>
        <dbReference type="SAM" id="Phobius"/>
    </source>
</evidence>
<dbReference type="EMBL" id="WNTK01000002">
    <property type="protein sequence ID" value="KAG9491086.1"/>
    <property type="molecule type" value="Genomic_DNA"/>
</dbReference>
<evidence type="ECO:0000256" key="6">
    <source>
        <dbReference type="ARBA" id="ARBA00034721"/>
    </source>
</evidence>
<comment type="subcellular location">
    <subcellularLocation>
        <location evidence="1">Membrane</location>
        <topology evidence="1">Multi-pass membrane protein</topology>
    </subcellularLocation>
</comment>
<feature type="transmembrane region" description="Helical" evidence="9">
    <location>
        <begin position="140"/>
        <end position="157"/>
    </location>
</feature>
<gene>
    <name evidence="11" type="ORF">GDO78_006447</name>
</gene>
<dbReference type="AlphaFoldDB" id="A0A8J6FPG6"/>
<comment type="caution">
    <text evidence="11">The sequence shown here is derived from an EMBL/GenBank/DDBJ whole genome shotgun (WGS) entry which is preliminary data.</text>
</comment>
<keyword evidence="4 8" id="KW-0472">Membrane</keyword>
<feature type="domain" description="MARVEL" evidence="10">
    <location>
        <begin position="28"/>
        <end position="161"/>
    </location>
</feature>
<accession>A0A8J6FPG6</accession>
<dbReference type="PRINTS" id="PR01884">
    <property type="entry name" value="MALPROTEIN"/>
</dbReference>